<keyword evidence="2" id="KW-1185">Reference proteome</keyword>
<name>Q7YX50_CAEEL</name>
<dbReference type="EMBL" id="BX284606">
    <property type="protein sequence ID" value="CAE17760.1"/>
    <property type="molecule type" value="Genomic_DNA"/>
</dbReference>
<dbReference type="FunCoup" id="Q7YX50">
    <property type="interactions" value="1522"/>
</dbReference>
<evidence type="ECO:0000313" key="1">
    <source>
        <dbReference type="EMBL" id="CAE17760.1"/>
    </source>
</evidence>
<dbReference type="OMA" id="ELHKQCC"/>
<dbReference type="CTD" id="3565528"/>
<dbReference type="GeneID" id="3565528"/>
<dbReference type="RefSeq" id="NP_001024485.1">
    <property type="nucleotide sequence ID" value="NM_001029314.3"/>
</dbReference>
<dbReference type="WormBase" id="C52G5.3">
    <property type="protein sequence ID" value="CE34773"/>
    <property type="gene ID" value="WBGene00008261"/>
</dbReference>
<sequence>MANEVVEKIYEKIDKELGEQHVEEVVKNLMVSENNEDASRQLMELHKQCCAVFLNYSSQRPTSRTNSTKKKILNKS</sequence>
<gene>
    <name evidence="1 3" type="ORF">C52G5.3</name>
    <name evidence="1" type="ORF">CELE_C52G5.3</name>
</gene>
<dbReference type="KEGG" id="cel:CELE_C52G5.3"/>
<dbReference type="HOGENOM" id="CLU_2656711_0_0_1"/>
<dbReference type="Proteomes" id="UP000001940">
    <property type="component" value="Chromosome X"/>
</dbReference>
<dbReference type="InParanoid" id="Q7YX50"/>
<evidence type="ECO:0000313" key="3">
    <source>
        <dbReference type="WormBase" id="C52G5.3"/>
    </source>
</evidence>
<dbReference type="OrthoDB" id="5844059at2759"/>
<reference evidence="1 2" key="1">
    <citation type="journal article" date="1998" name="Science">
        <title>Genome sequence of the nematode C. elegans: a platform for investigating biology.</title>
        <authorList>
            <consortium name="The C. elegans sequencing consortium"/>
            <person name="Sulson J.E."/>
            <person name="Waterston R."/>
        </authorList>
    </citation>
    <scope>NUCLEOTIDE SEQUENCE [LARGE SCALE GENOMIC DNA]</scope>
    <source>
        <strain evidence="1 2">Bristol N2</strain>
    </source>
</reference>
<proteinExistence type="predicted"/>
<dbReference type="AlphaFoldDB" id="Q7YX50"/>
<accession>Q7YX50</accession>
<protein>
    <submittedName>
        <fullName evidence="1">Uncharacterized protein</fullName>
    </submittedName>
</protein>
<organism evidence="1 2">
    <name type="scientific">Caenorhabditis elegans</name>
    <dbReference type="NCBI Taxonomy" id="6239"/>
    <lineage>
        <taxon>Eukaryota</taxon>
        <taxon>Metazoa</taxon>
        <taxon>Ecdysozoa</taxon>
        <taxon>Nematoda</taxon>
        <taxon>Chromadorea</taxon>
        <taxon>Rhabditida</taxon>
        <taxon>Rhabditina</taxon>
        <taxon>Rhabditomorpha</taxon>
        <taxon>Rhabditoidea</taxon>
        <taxon>Rhabditidae</taxon>
        <taxon>Peloderinae</taxon>
        <taxon>Caenorhabditis</taxon>
    </lineage>
</organism>
<dbReference type="UCSC" id="C52G5.3">
    <property type="organism name" value="c. elegans"/>
</dbReference>
<dbReference type="PaxDb" id="6239-C52G5.3"/>
<dbReference type="AGR" id="WB:WBGene00008261"/>
<dbReference type="Bgee" id="WBGene00008261">
    <property type="expression patterns" value="Expressed in larva and 3 other cell types or tissues"/>
</dbReference>
<evidence type="ECO:0000313" key="2">
    <source>
        <dbReference type="Proteomes" id="UP000001940"/>
    </source>
</evidence>
<dbReference type="eggNOG" id="ENOG502TIS1">
    <property type="taxonomic scope" value="Eukaryota"/>
</dbReference>